<proteinExistence type="predicted"/>
<dbReference type="Proteomes" id="UP000177117">
    <property type="component" value="Unassembled WGS sequence"/>
</dbReference>
<gene>
    <name evidence="2" type="ORF">A2650_04175</name>
</gene>
<keyword evidence="1" id="KW-1133">Transmembrane helix</keyword>
<evidence type="ECO:0000256" key="1">
    <source>
        <dbReference type="SAM" id="Phobius"/>
    </source>
</evidence>
<keyword evidence="1" id="KW-0472">Membrane</keyword>
<evidence type="ECO:0000313" key="3">
    <source>
        <dbReference type="Proteomes" id="UP000177117"/>
    </source>
</evidence>
<accession>A0A1F8EHK9</accession>
<keyword evidence="1" id="KW-0812">Transmembrane</keyword>
<sequence length="198" mass="22634">MSSNGTLDDIDISAKSLIKNTPTELVRANKTNMERNSHIAYLKGFYLRNLLVAAAKSLKICGAEYFSIAYKANLMHFCNDDHDLLIKFLRHVDDNIHNTYSKILSRMRVYKVLGLCIPVAGWVWLYKNRRNFSNGNTNPISMLVAKEKLRQEGVDTDDILQKFVYDCPLKGLSGFSEKDFSEKFGMDFVRLYPPSSGY</sequence>
<dbReference type="EMBL" id="MGJD01000042">
    <property type="protein sequence ID" value="OGM99535.1"/>
    <property type="molecule type" value="Genomic_DNA"/>
</dbReference>
<reference evidence="2 3" key="1">
    <citation type="journal article" date="2016" name="Nat. Commun.">
        <title>Thousands of microbial genomes shed light on interconnected biogeochemical processes in an aquifer system.</title>
        <authorList>
            <person name="Anantharaman K."/>
            <person name="Brown C.T."/>
            <person name="Hug L.A."/>
            <person name="Sharon I."/>
            <person name="Castelle C.J."/>
            <person name="Probst A.J."/>
            <person name="Thomas B.C."/>
            <person name="Singh A."/>
            <person name="Wilkins M.J."/>
            <person name="Karaoz U."/>
            <person name="Brodie E.L."/>
            <person name="Williams K.H."/>
            <person name="Hubbard S.S."/>
            <person name="Banfield J.F."/>
        </authorList>
    </citation>
    <scope>NUCLEOTIDE SEQUENCE [LARGE SCALE GENOMIC DNA]</scope>
</reference>
<feature type="transmembrane region" description="Helical" evidence="1">
    <location>
        <begin position="109"/>
        <end position="126"/>
    </location>
</feature>
<name>A0A1F8EHK9_9BACT</name>
<organism evidence="2 3">
    <name type="scientific">Candidatus Yanofskybacteria bacterium RIFCSPHIGHO2_01_FULL_41_53</name>
    <dbReference type="NCBI Taxonomy" id="1802663"/>
    <lineage>
        <taxon>Bacteria</taxon>
        <taxon>Candidatus Yanofskyibacteriota</taxon>
    </lineage>
</organism>
<dbReference type="AlphaFoldDB" id="A0A1F8EHK9"/>
<protein>
    <submittedName>
        <fullName evidence="2">Uncharacterized protein</fullName>
    </submittedName>
</protein>
<comment type="caution">
    <text evidence="2">The sequence shown here is derived from an EMBL/GenBank/DDBJ whole genome shotgun (WGS) entry which is preliminary data.</text>
</comment>
<evidence type="ECO:0000313" key="2">
    <source>
        <dbReference type="EMBL" id="OGM99535.1"/>
    </source>
</evidence>